<protein>
    <submittedName>
        <fullName evidence="3">Type IV pilin N-terminal domain-containing protein</fullName>
    </submittedName>
</protein>
<dbReference type="AlphaFoldDB" id="A0AAW4PJI3"/>
<dbReference type="PANTHER" id="PTHR38138">
    <property type="entry name" value="VNG6441H"/>
    <property type="match status" value="1"/>
</dbReference>
<dbReference type="Proteomes" id="UP001430455">
    <property type="component" value="Unassembled WGS sequence"/>
</dbReference>
<sequence>MDLKELLQDDDAVSPVIGVILMVAITVILAAVIASFVLGLGNTATESTTPQASFSWDYTDNSAASSDNDELTITHDGGDTLSDTNIKIRSGADFDSDDNNVDDTLTDTTWNNLFNPSDDEISAGDSGTLYSDTNSQDFSSSTFRIVYESESGSNSATLSEWSGPDA</sequence>
<accession>A0AAW4PJI3</accession>
<organism evidence="3 4">
    <name type="scientific">Haloarcula nitratireducens</name>
    <dbReference type="NCBI Taxonomy" id="2487749"/>
    <lineage>
        <taxon>Archaea</taxon>
        <taxon>Methanobacteriati</taxon>
        <taxon>Methanobacteriota</taxon>
        <taxon>Stenosarchaea group</taxon>
        <taxon>Halobacteria</taxon>
        <taxon>Halobacteriales</taxon>
        <taxon>Haloarculaceae</taxon>
        <taxon>Haloarcula</taxon>
    </lineage>
</organism>
<keyword evidence="1" id="KW-1133">Transmembrane helix</keyword>
<dbReference type="EMBL" id="RKLT01000030">
    <property type="protein sequence ID" value="MBX0297869.1"/>
    <property type="molecule type" value="Genomic_DNA"/>
</dbReference>
<keyword evidence="1" id="KW-0472">Membrane</keyword>
<evidence type="ECO:0000256" key="1">
    <source>
        <dbReference type="SAM" id="Phobius"/>
    </source>
</evidence>
<dbReference type="NCBIfam" id="TIGR02537">
    <property type="entry name" value="arch_flag_Nterm"/>
    <property type="match status" value="1"/>
</dbReference>
<dbReference type="Pfam" id="PF07790">
    <property type="entry name" value="Pilin_N"/>
    <property type="match status" value="1"/>
</dbReference>
<evidence type="ECO:0000313" key="3">
    <source>
        <dbReference type="EMBL" id="MBX0297869.1"/>
    </source>
</evidence>
<keyword evidence="4" id="KW-1185">Reference proteome</keyword>
<dbReference type="PANTHER" id="PTHR38138:SF1">
    <property type="entry name" value="ARCHAEAL TYPE IV PILIN N-TERMINAL DOMAIN-CONTAINING PROTEIN"/>
    <property type="match status" value="1"/>
</dbReference>
<comment type="caution">
    <text evidence="3">The sequence shown here is derived from an EMBL/GenBank/DDBJ whole genome shotgun (WGS) entry which is preliminary data.</text>
</comment>
<reference evidence="3 4" key="1">
    <citation type="submission" date="2021-06" db="EMBL/GenBank/DDBJ databases">
        <title>Halomicroarcula sp. a new haloarchaeum isolated from saline soil.</title>
        <authorList>
            <person name="Duran-Viseras A."/>
            <person name="Sanchez-Porro C."/>
            <person name="Ventosa A."/>
        </authorList>
    </citation>
    <scope>NUCLEOTIDE SEQUENCE [LARGE SCALE GENOMIC DNA]</scope>
    <source>
        <strain evidence="3 4">F27</strain>
    </source>
</reference>
<feature type="transmembrane region" description="Helical" evidence="1">
    <location>
        <begin position="12"/>
        <end position="38"/>
    </location>
</feature>
<dbReference type="InterPro" id="IPR013373">
    <property type="entry name" value="Flagellin/pilin_N_arc"/>
</dbReference>
<proteinExistence type="predicted"/>
<dbReference type="InterPro" id="IPR012859">
    <property type="entry name" value="Pilin_N_archaeal"/>
</dbReference>
<dbReference type="RefSeq" id="WP_220582454.1">
    <property type="nucleotide sequence ID" value="NZ_RKLT01000030.1"/>
</dbReference>
<feature type="domain" description="Archaeal Type IV pilin N-terminal" evidence="2">
    <location>
        <begin position="11"/>
        <end position="89"/>
    </location>
</feature>
<evidence type="ECO:0000313" key="4">
    <source>
        <dbReference type="Proteomes" id="UP001430455"/>
    </source>
</evidence>
<name>A0AAW4PJI3_9EURY</name>
<gene>
    <name evidence="3" type="ORF">EGH23_23675</name>
</gene>
<evidence type="ECO:0000259" key="2">
    <source>
        <dbReference type="Pfam" id="PF07790"/>
    </source>
</evidence>
<keyword evidence="1" id="KW-0812">Transmembrane</keyword>